<evidence type="ECO:0000313" key="2">
    <source>
        <dbReference type="EnsemblProtists" id="PYU1_T011695"/>
    </source>
</evidence>
<feature type="compositionally biased region" description="Polar residues" evidence="1">
    <location>
        <begin position="235"/>
        <end position="250"/>
    </location>
</feature>
<dbReference type="InParanoid" id="K3X396"/>
<dbReference type="EMBL" id="GL376611">
    <property type="status" value="NOT_ANNOTATED_CDS"/>
    <property type="molecule type" value="Genomic_DNA"/>
</dbReference>
<keyword evidence="3" id="KW-1185">Reference proteome</keyword>
<organism evidence="2 3">
    <name type="scientific">Globisporangium ultimum (strain ATCC 200006 / CBS 805.95 / DAOM BR144)</name>
    <name type="common">Pythium ultimum</name>
    <dbReference type="NCBI Taxonomy" id="431595"/>
    <lineage>
        <taxon>Eukaryota</taxon>
        <taxon>Sar</taxon>
        <taxon>Stramenopiles</taxon>
        <taxon>Oomycota</taxon>
        <taxon>Peronosporomycetes</taxon>
        <taxon>Pythiales</taxon>
        <taxon>Pythiaceae</taxon>
        <taxon>Globisporangium</taxon>
    </lineage>
</organism>
<protein>
    <submittedName>
        <fullName evidence="2">Uncharacterized protein</fullName>
    </submittedName>
</protein>
<reference evidence="3" key="2">
    <citation type="submission" date="2010-04" db="EMBL/GenBank/DDBJ databases">
        <authorList>
            <person name="Buell R."/>
            <person name="Hamilton J."/>
            <person name="Hostetler J."/>
        </authorList>
    </citation>
    <scope>NUCLEOTIDE SEQUENCE [LARGE SCALE GENOMIC DNA]</scope>
    <source>
        <strain evidence="3">DAOM:BR144</strain>
    </source>
</reference>
<evidence type="ECO:0000313" key="3">
    <source>
        <dbReference type="Proteomes" id="UP000019132"/>
    </source>
</evidence>
<proteinExistence type="predicted"/>
<accession>K3X396</accession>
<dbReference type="AlphaFoldDB" id="K3X396"/>
<reference evidence="2" key="3">
    <citation type="submission" date="2015-02" db="UniProtKB">
        <authorList>
            <consortium name="EnsemblProtists"/>
        </authorList>
    </citation>
    <scope>IDENTIFICATION</scope>
    <source>
        <strain evidence="2">DAOM BR144</strain>
    </source>
</reference>
<feature type="region of interest" description="Disordered" evidence="1">
    <location>
        <begin position="229"/>
        <end position="253"/>
    </location>
</feature>
<dbReference type="Proteomes" id="UP000019132">
    <property type="component" value="Unassembled WGS sequence"/>
</dbReference>
<dbReference type="VEuPathDB" id="FungiDB:PYU1_G011669"/>
<sequence>MFSGLARTRFMSLFQECSEQSRYVTEDGYLCTIKMDVTPFEGVMSVRQVLNVMQLYLMNLEITLTEMPGDVTVRENDESAETTVLQHRLVTSEYDGVLVEKNAVLFLDTSGLDCGSVDEQHALITVDFVDRDDLYPYCPSQRLRKDATSVMKLLAHRRKRVGVGSTNKDGGLAGGKDELVVVLTRWFFVWVRWLEIAVSESSIRSIAADLTGGVNLTIKSMREGVYPTLPDEPCDNQSAKKQKAMSTHKTSCMRGRRRKKPTYYVRKDEMKALQLQIDVLQARLETLEEAKKLGISPSDLDDLNSPADTDIRDIVQSQQYSIASVQSALGGYLTTTDRLPHESTICLGKDRAERHATLLAMKDKTLVDSLRYLAERTRFLDPTVPHVESCRYMAPCGTFCYMNLDVTLFEGVKSVKQVYDALMFYFFNMEISISEIAGDLTIRENDGAWRDGVFECRTVSKMAHDVQVEMNLVNLSAFYDRHDEYGGGRPFGVIVGDYVDVDKLYPYSPTERVRYDVTGVLSITEEMRTTISDD</sequence>
<reference evidence="3" key="1">
    <citation type="journal article" date="2010" name="Genome Biol.">
        <title>Genome sequence of the necrotrophic plant pathogen Pythium ultimum reveals original pathogenicity mechanisms and effector repertoire.</title>
        <authorList>
            <person name="Levesque C.A."/>
            <person name="Brouwer H."/>
            <person name="Cano L."/>
            <person name="Hamilton J.P."/>
            <person name="Holt C."/>
            <person name="Huitema E."/>
            <person name="Raffaele S."/>
            <person name="Robideau G.P."/>
            <person name="Thines M."/>
            <person name="Win J."/>
            <person name="Zerillo M.M."/>
            <person name="Beakes G.W."/>
            <person name="Boore J.L."/>
            <person name="Busam D."/>
            <person name="Dumas B."/>
            <person name="Ferriera S."/>
            <person name="Fuerstenberg S.I."/>
            <person name="Gachon C.M."/>
            <person name="Gaulin E."/>
            <person name="Govers F."/>
            <person name="Grenville-Briggs L."/>
            <person name="Horner N."/>
            <person name="Hostetler J."/>
            <person name="Jiang R.H."/>
            <person name="Johnson J."/>
            <person name="Krajaejun T."/>
            <person name="Lin H."/>
            <person name="Meijer H.J."/>
            <person name="Moore B."/>
            <person name="Morris P."/>
            <person name="Phuntmart V."/>
            <person name="Puiu D."/>
            <person name="Shetty J."/>
            <person name="Stajich J.E."/>
            <person name="Tripathy S."/>
            <person name="Wawra S."/>
            <person name="van West P."/>
            <person name="Whitty B.R."/>
            <person name="Coutinho P.M."/>
            <person name="Henrissat B."/>
            <person name="Martin F."/>
            <person name="Thomas P.D."/>
            <person name="Tyler B.M."/>
            <person name="De Vries R.P."/>
            <person name="Kamoun S."/>
            <person name="Yandell M."/>
            <person name="Tisserat N."/>
            <person name="Buell C.R."/>
        </authorList>
    </citation>
    <scope>NUCLEOTIDE SEQUENCE</scope>
    <source>
        <strain evidence="3">DAOM:BR144</strain>
    </source>
</reference>
<dbReference type="OMA" id="ARTRFMS"/>
<name>K3X396_GLOUD</name>
<dbReference type="HOGENOM" id="CLU_478687_0_0_1"/>
<evidence type="ECO:0000256" key="1">
    <source>
        <dbReference type="SAM" id="MobiDB-lite"/>
    </source>
</evidence>
<dbReference type="EnsemblProtists" id="PYU1_T011695">
    <property type="protein sequence ID" value="PYU1_T011695"/>
    <property type="gene ID" value="PYU1_G011669"/>
</dbReference>